<feature type="compositionally biased region" description="Basic and acidic residues" evidence="1">
    <location>
        <begin position="38"/>
        <end position="56"/>
    </location>
</feature>
<accession>A0AAE1NZD3</accession>
<feature type="compositionally biased region" description="Basic and acidic residues" evidence="1">
    <location>
        <begin position="101"/>
        <end position="113"/>
    </location>
</feature>
<feature type="region of interest" description="Disordered" evidence="1">
    <location>
        <begin position="1"/>
        <end position="121"/>
    </location>
</feature>
<gene>
    <name evidence="2" type="ORF">Pmani_029836</name>
</gene>
<protein>
    <submittedName>
        <fullName evidence="2">Uncharacterized protein</fullName>
    </submittedName>
</protein>
<comment type="caution">
    <text evidence="2">The sequence shown here is derived from an EMBL/GenBank/DDBJ whole genome shotgun (WGS) entry which is preliminary data.</text>
</comment>
<evidence type="ECO:0000256" key="1">
    <source>
        <dbReference type="SAM" id="MobiDB-lite"/>
    </source>
</evidence>
<dbReference type="EMBL" id="JAWZYT010003573">
    <property type="protein sequence ID" value="KAK4297775.1"/>
    <property type="molecule type" value="Genomic_DNA"/>
</dbReference>
<feature type="compositionally biased region" description="Acidic residues" evidence="1">
    <location>
        <begin position="19"/>
        <end position="37"/>
    </location>
</feature>
<sequence length="169" mass="18948">MKEGGNLKKEGGNLKERGDLEEEGSDLEEEGSYLEEGGDLKKGCDLEGGDLKEGRRSERRGKRSEEGGRRSEEEGGIACDGPCSHYRAPPPPPRRINGGSEIERSGGEGRGQHFPDNPTTTLTSIHLLREASTRRNYYKRLVGWWWREVNGSHVRSGRDNKHYLKNWAA</sequence>
<organism evidence="2 3">
    <name type="scientific">Petrolisthes manimaculis</name>
    <dbReference type="NCBI Taxonomy" id="1843537"/>
    <lineage>
        <taxon>Eukaryota</taxon>
        <taxon>Metazoa</taxon>
        <taxon>Ecdysozoa</taxon>
        <taxon>Arthropoda</taxon>
        <taxon>Crustacea</taxon>
        <taxon>Multicrustacea</taxon>
        <taxon>Malacostraca</taxon>
        <taxon>Eumalacostraca</taxon>
        <taxon>Eucarida</taxon>
        <taxon>Decapoda</taxon>
        <taxon>Pleocyemata</taxon>
        <taxon>Anomura</taxon>
        <taxon>Galatheoidea</taxon>
        <taxon>Porcellanidae</taxon>
        <taxon>Petrolisthes</taxon>
    </lineage>
</organism>
<feature type="compositionally biased region" description="Basic and acidic residues" evidence="1">
    <location>
        <begin position="63"/>
        <end position="73"/>
    </location>
</feature>
<keyword evidence="3" id="KW-1185">Reference proteome</keyword>
<feature type="compositionally biased region" description="Basic and acidic residues" evidence="1">
    <location>
        <begin position="1"/>
        <end position="18"/>
    </location>
</feature>
<evidence type="ECO:0000313" key="3">
    <source>
        <dbReference type="Proteomes" id="UP001292094"/>
    </source>
</evidence>
<evidence type="ECO:0000313" key="2">
    <source>
        <dbReference type="EMBL" id="KAK4297775.1"/>
    </source>
</evidence>
<name>A0AAE1NZD3_9EUCA</name>
<reference evidence="2" key="1">
    <citation type="submission" date="2023-11" db="EMBL/GenBank/DDBJ databases">
        <title>Genome assemblies of two species of porcelain crab, Petrolisthes cinctipes and Petrolisthes manimaculis (Anomura: Porcellanidae).</title>
        <authorList>
            <person name="Angst P."/>
        </authorList>
    </citation>
    <scope>NUCLEOTIDE SEQUENCE</scope>
    <source>
        <strain evidence="2">PB745_02</strain>
        <tissue evidence="2">Gill</tissue>
    </source>
</reference>
<proteinExistence type="predicted"/>
<dbReference type="Proteomes" id="UP001292094">
    <property type="component" value="Unassembled WGS sequence"/>
</dbReference>
<dbReference type="AlphaFoldDB" id="A0AAE1NZD3"/>